<evidence type="ECO:0000313" key="3">
    <source>
        <dbReference type="EMBL" id="MBB4642615.1"/>
    </source>
</evidence>
<dbReference type="AlphaFoldDB" id="A0A840HX07"/>
<dbReference type="CDD" id="cd16892">
    <property type="entry name" value="LT_VirB1-like"/>
    <property type="match status" value="1"/>
</dbReference>
<dbReference type="InterPro" id="IPR023346">
    <property type="entry name" value="Lysozyme-like_dom_sf"/>
</dbReference>
<gene>
    <name evidence="3" type="ORF">HNQ99_002951</name>
</gene>
<reference evidence="3 4" key="1">
    <citation type="submission" date="2020-08" db="EMBL/GenBank/DDBJ databases">
        <title>Genomic Encyclopedia of Type Strains, Phase IV (KMG-IV): sequencing the most valuable type-strain genomes for metagenomic binning, comparative biology and taxonomic classification.</title>
        <authorList>
            <person name="Goeker M."/>
        </authorList>
    </citation>
    <scope>NUCLEOTIDE SEQUENCE [LARGE SCALE GENOMIC DNA]</scope>
    <source>
        <strain evidence="3 4">DSM 7465</strain>
    </source>
</reference>
<keyword evidence="4" id="KW-1185">Reference proteome</keyword>
<dbReference type="RefSeq" id="WP_184476870.1">
    <property type="nucleotide sequence ID" value="NZ_JACHOV010000012.1"/>
</dbReference>
<feature type="domain" description="Transglycosylase SLT" evidence="2">
    <location>
        <begin position="12"/>
        <end position="143"/>
    </location>
</feature>
<dbReference type="SUPFAM" id="SSF53955">
    <property type="entry name" value="Lysozyme-like"/>
    <property type="match status" value="1"/>
</dbReference>
<evidence type="ECO:0000256" key="1">
    <source>
        <dbReference type="ARBA" id="ARBA00009387"/>
    </source>
</evidence>
<dbReference type="InterPro" id="IPR008258">
    <property type="entry name" value="Transglycosylase_SLT_dom_1"/>
</dbReference>
<evidence type="ECO:0000259" key="2">
    <source>
        <dbReference type="Pfam" id="PF01464"/>
    </source>
</evidence>
<organism evidence="3 4">
    <name type="scientific">Rhizorhapis suberifaciens</name>
    <name type="common">corky root of lettuce</name>
    <dbReference type="NCBI Taxonomy" id="13656"/>
    <lineage>
        <taxon>Bacteria</taxon>
        <taxon>Pseudomonadati</taxon>
        <taxon>Pseudomonadota</taxon>
        <taxon>Alphaproteobacteria</taxon>
        <taxon>Sphingomonadales</taxon>
        <taxon>Sphingomonadaceae</taxon>
        <taxon>Rhizorhapis</taxon>
    </lineage>
</organism>
<dbReference type="EMBL" id="JACHOV010000012">
    <property type="protein sequence ID" value="MBB4642615.1"/>
    <property type="molecule type" value="Genomic_DNA"/>
</dbReference>
<dbReference type="Pfam" id="PF01464">
    <property type="entry name" value="SLT"/>
    <property type="match status" value="1"/>
</dbReference>
<comment type="caution">
    <text evidence="3">The sequence shown here is derived from an EMBL/GenBank/DDBJ whole genome shotgun (WGS) entry which is preliminary data.</text>
</comment>
<comment type="similarity">
    <text evidence="1">Belongs to the virb1 family.</text>
</comment>
<name>A0A840HX07_9SPHN</name>
<protein>
    <submittedName>
        <fullName evidence="3">Type IV secretion system protein VirB1</fullName>
    </submittedName>
</protein>
<evidence type="ECO:0000313" key="4">
    <source>
        <dbReference type="Proteomes" id="UP000575068"/>
    </source>
</evidence>
<dbReference type="Proteomes" id="UP000575068">
    <property type="component" value="Unassembled WGS sequence"/>
</dbReference>
<accession>A0A840HX07</accession>
<dbReference type="Gene3D" id="1.10.530.10">
    <property type="match status" value="1"/>
</dbReference>
<sequence length="226" mass="23586">MQFTTAAILGLAAQCAPSVAPSTIAAVVHTESKGYPFALNVNGVARQPARPTNAVEASRVARRYIAQGHSVDLGLGQIKSNNMSALGLTWSNVFDPCINIGAAGKVLAGNYRQVRDGRMPQEALRVALSMYNTGSRTRGFRNGYVGRVLNNAGVSDGIAPAAYAPPALPVQADAAIKPPANMLAELVAENMPEAMPARAASPPPPAWDVFSRAAYERARSAETGGS</sequence>
<proteinExistence type="inferred from homology"/>